<feature type="domain" description="Fe/B12 periplasmic-binding" evidence="5">
    <location>
        <begin position="268"/>
        <end position="530"/>
    </location>
</feature>
<dbReference type="GO" id="GO:0043565">
    <property type="term" value="F:sequence-specific DNA binding"/>
    <property type="evidence" value="ECO:0007669"/>
    <property type="project" value="InterPro"/>
</dbReference>
<dbReference type="PROSITE" id="PS00041">
    <property type="entry name" value="HTH_ARAC_FAMILY_1"/>
    <property type="match status" value="1"/>
</dbReference>
<dbReference type="Pfam" id="PF01497">
    <property type="entry name" value="Peripla_BP_2"/>
    <property type="match status" value="1"/>
</dbReference>
<evidence type="ECO:0000259" key="4">
    <source>
        <dbReference type="PROSITE" id="PS01124"/>
    </source>
</evidence>
<dbReference type="PANTHER" id="PTHR43280">
    <property type="entry name" value="ARAC-FAMILY TRANSCRIPTIONAL REGULATOR"/>
    <property type="match status" value="1"/>
</dbReference>
<protein>
    <submittedName>
        <fullName evidence="6">Helix-turn-helix domain-containing protein</fullName>
    </submittedName>
</protein>
<dbReference type="Proteomes" id="UP000463051">
    <property type="component" value="Unassembled WGS sequence"/>
</dbReference>
<evidence type="ECO:0000259" key="5">
    <source>
        <dbReference type="PROSITE" id="PS50983"/>
    </source>
</evidence>
<dbReference type="EMBL" id="WJXB01000002">
    <property type="protein sequence ID" value="MRN53026.1"/>
    <property type="molecule type" value="Genomic_DNA"/>
</dbReference>
<dbReference type="InterPro" id="IPR018060">
    <property type="entry name" value="HTH_AraC"/>
</dbReference>
<dbReference type="SUPFAM" id="SSF46689">
    <property type="entry name" value="Homeodomain-like"/>
    <property type="match status" value="2"/>
</dbReference>
<dbReference type="Pfam" id="PF12833">
    <property type="entry name" value="HTH_18"/>
    <property type="match status" value="1"/>
</dbReference>
<dbReference type="PANTHER" id="PTHR43280:SF28">
    <property type="entry name" value="HTH-TYPE TRANSCRIPTIONAL ACTIVATOR RHAS"/>
    <property type="match status" value="1"/>
</dbReference>
<reference evidence="6 7" key="1">
    <citation type="submission" date="2019-11" db="EMBL/GenBank/DDBJ databases">
        <title>Paenibacillus monticola sp. nov., a novel PGPR strain isolated from mountain sample in China.</title>
        <authorList>
            <person name="Zhao Q."/>
            <person name="Li H.-P."/>
            <person name="Zhang J.-L."/>
        </authorList>
    </citation>
    <scope>NUCLEOTIDE SEQUENCE [LARGE SCALE GENOMIC DNA]</scope>
    <source>
        <strain evidence="6 7">LC-T2</strain>
    </source>
</reference>
<sequence length="530" mass="59461">MPTHSSDGMQHISHPFYIPSRVKNLTGLSVNQEKNVQQSHSLILMIVWGGSGHIDVNAVQYKLAAGSILTCIATTSLKLNPQLQLQGIWIEYSNLGAHQPDICPLNYSIPIQECSSKILAQASAFYSAWMEPKSSMPLAVQQLFTELIAELFYEMDGKQQTGSSWFDQVLSYIDAHYNEDLTREKVARLAGVSPEHFSRTFRKNTGQTFNAYLTLLRIRRAQQRLLTGAPNLATLALEVGYGEGTYLSRKFKQIVGISPTAYQQKNKKVVTLNYNHTATLRVLQIRPTLGAYSAWSLKQEQVPFAQELRLGSSSASFLYDSVASVQPDVIISYSLEAENKNLLSLAPVIELPFMQMSWREQFCLIAEVVDRQRRAEEWLIYYDELCDSANVQLNQCLGSRGTAIVWEVSSRCAYCFSSSYGRGCQILYGDLGFKPPSILIEQGIVARGYIETTIEEITAYPADHIFITGIPSSIEGKKRLYDLFHSPSWLQLEAARSNHVYVLNQSDLFYGFDPMSSQAQLHVLLSALIS</sequence>
<dbReference type="AlphaFoldDB" id="A0A7X2H3R4"/>
<keyword evidence="7" id="KW-1185">Reference proteome</keyword>
<name>A0A7X2H3R4_9BACL</name>
<gene>
    <name evidence="6" type="ORF">GJB61_08445</name>
</gene>
<evidence type="ECO:0000313" key="7">
    <source>
        <dbReference type="Proteomes" id="UP000463051"/>
    </source>
</evidence>
<dbReference type="Gene3D" id="1.10.10.60">
    <property type="entry name" value="Homeodomain-like"/>
    <property type="match status" value="2"/>
</dbReference>
<keyword evidence="2" id="KW-0238">DNA-binding</keyword>
<dbReference type="RefSeq" id="WP_154118005.1">
    <property type="nucleotide sequence ID" value="NZ_WJXB01000002.1"/>
</dbReference>
<organism evidence="6 7">
    <name type="scientific">Paenibacillus monticola</name>
    <dbReference type="NCBI Taxonomy" id="2666075"/>
    <lineage>
        <taxon>Bacteria</taxon>
        <taxon>Bacillati</taxon>
        <taxon>Bacillota</taxon>
        <taxon>Bacilli</taxon>
        <taxon>Bacillales</taxon>
        <taxon>Paenibacillaceae</taxon>
        <taxon>Paenibacillus</taxon>
    </lineage>
</organism>
<dbReference type="InterPro" id="IPR009057">
    <property type="entry name" value="Homeodomain-like_sf"/>
</dbReference>
<evidence type="ECO:0000256" key="3">
    <source>
        <dbReference type="ARBA" id="ARBA00023163"/>
    </source>
</evidence>
<dbReference type="InterPro" id="IPR018062">
    <property type="entry name" value="HTH_AraC-typ_CS"/>
</dbReference>
<proteinExistence type="predicted"/>
<evidence type="ECO:0000256" key="1">
    <source>
        <dbReference type="ARBA" id="ARBA00023015"/>
    </source>
</evidence>
<evidence type="ECO:0000256" key="2">
    <source>
        <dbReference type="ARBA" id="ARBA00023125"/>
    </source>
</evidence>
<dbReference type="Gene3D" id="3.40.50.1980">
    <property type="entry name" value="Nitrogenase molybdenum iron protein domain"/>
    <property type="match status" value="2"/>
</dbReference>
<dbReference type="PROSITE" id="PS01124">
    <property type="entry name" value="HTH_ARAC_FAMILY_2"/>
    <property type="match status" value="1"/>
</dbReference>
<accession>A0A7X2H3R4</accession>
<keyword evidence="1" id="KW-0805">Transcription regulation</keyword>
<evidence type="ECO:0000313" key="6">
    <source>
        <dbReference type="EMBL" id="MRN53026.1"/>
    </source>
</evidence>
<comment type="caution">
    <text evidence="6">The sequence shown here is derived from an EMBL/GenBank/DDBJ whole genome shotgun (WGS) entry which is preliminary data.</text>
</comment>
<dbReference type="SUPFAM" id="SSF53807">
    <property type="entry name" value="Helical backbone' metal receptor"/>
    <property type="match status" value="1"/>
</dbReference>
<dbReference type="InterPro" id="IPR002491">
    <property type="entry name" value="ABC_transptr_periplasmic_BD"/>
</dbReference>
<feature type="domain" description="HTH araC/xylS-type" evidence="4">
    <location>
        <begin position="167"/>
        <end position="265"/>
    </location>
</feature>
<keyword evidence="3" id="KW-0804">Transcription</keyword>
<dbReference type="GO" id="GO:0003700">
    <property type="term" value="F:DNA-binding transcription factor activity"/>
    <property type="evidence" value="ECO:0007669"/>
    <property type="project" value="InterPro"/>
</dbReference>
<dbReference type="PROSITE" id="PS50983">
    <property type="entry name" value="FE_B12_PBP"/>
    <property type="match status" value="1"/>
</dbReference>
<dbReference type="SMART" id="SM00342">
    <property type="entry name" value="HTH_ARAC"/>
    <property type="match status" value="1"/>
</dbReference>